<accession>A0A3M7PL24</accession>
<reference evidence="1 2" key="1">
    <citation type="journal article" date="2018" name="Sci. Rep.">
        <title>Genomic signatures of local adaptation to the degree of environmental predictability in rotifers.</title>
        <authorList>
            <person name="Franch-Gras L."/>
            <person name="Hahn C."/>
            <person name="Garcia-Roger E.M."/>
            <person name="Carmona M.J."/>
            <person name="Serra M."/>
            <person name="Gomez A."/>
        </authorList>
    </citation>
    <scope>NUCLEOTIDE SEQUENCE [LARGE SCALE GENOMIC DNA]</scope>
    <source>
        <strain evidence="1">HYR1</strain>
    </source>
</reference>
<dbReference type="EMBL" id="REGN01010070">
    <property type="protein sequence ID" value="RMZ99759.1"/>
    <property type="molecule type" value="Genomic_DNA"/>
</dbReference>
<comment type="caution">
    <text evidence="1">The sequence shown here is derived from an EMBL/GenBank/DDBJ whole genome shotgun (WGS) entry which is preliminary data.</text>
</comment>
<organism evidence="1 2">
    <name type="scientific">Brachionus plicatilis</name>
    <name type="common">Marine rotifer</name>
    <name type="synonym">Brachionus muelleri</name>
    <dbReference type="NCBI Taxonomy" id="10195"/>
    <lineage>
        <taxon>Eukaryota</taxon>
        <taxon>Metazoa</taxon>
        <taxon>Spiralia</taxon>
        <taxon>Gnathifera</taxon>
        <taxon>Rotifera</taxon>
        <taxon>Eurotatoria</taxon>
        <taxon>Monogononta</taxon>
        <taxon>Pseudotrocha</taxon>
        <taxon>Ploima</taxon>
        <taxon>Brachionidae</taxon>
        <taxon>Brachionus</taxon>
    </lineage>
</organism>
<keyword evidence="1" id="KW-0695">RNA-directed DNA polymerase</keyword>
<protein>
    <submittedName>
        <fullName evidence="1">Rna-directed dna polymerase from mobile element jockey</fullName>
    </submittedName>
</protein>
<sequence length="246" mass="29091">MHQMNMKKNNQMKNLKLGIKGKDLRREKKSILFDGQHGFRSDHSCETALHILISEMNRIKSKKLFGLFLFMDLRKFDLVDPSLLLIKLKKYDFSEKSILQIANYFSERIQLNLNFSNHSSFHISTTVRHYLDIFQNRRYRSLPTATTYGLANFRHRVIGRTTAFSFKVLNDPNAPAALAKSLINNNYLEKKYPFKNIGQLQIPRISHLNNYGMNTFETNNNINLIFDKFVELFPEFDLSYYCFYYK</sequence>
<keyword evidence="1" id="KW-0808">Transferase</keyword>
<dbReference type="Proteomes" id="UP000276133">
    <property type="component" value="Unassembled WGS sequence"/>
</dbReference>
<dbReference type="OrthoDB" id="8039161at2759"/>
<proteinExistence type="predicted"/>
<keyword evidence="1" id="KW-0548">Nucleotidyltransferase</keyword>
<keyword evidence="2" id="KW-1185">Reference proteome</keyword>
<dbReference type="AlphaFoldDB" id="A0A3M7PL24"/>
<gene>
    <name evidence="1" type="ORF">BpHYR1_040863</name>
</gene>
<dbReference type="GO" id="GO:0003964">
    <property type="term" value="F:RNA-directed DNA polymerase activity"/>
    <property type="evidence" value="ECO:0007669"/>
    <property type="project" value="UniProtKB-KW"/>
</dbReference>
<name>A0A3M7PL24_BRAPC</name>
<evidence type="ECO:0000313" key="2">
    <source>
        <dbReference type="Proteomes" id="UP000276133"/>
    </source>
</evidence>
<evidence type="ECO:0000313" key="1">
    <source>
        <dbReference type="EMBL" id="RMZ99759.1"/>
    </source>
</evidence>